<evidence type="ECO:0000313" key="2">
    <source>
        <dbReference type="EMBL" id="MED6273003.1"/>
    </source>
</evidence>
<feature type="region of interest" description="Disordered" evidence="1">
    <location>
        <begin position="1"/>
        <end position="29"/>
    </location>
</feature>
<reference evidence="2 3" key="1">
    <citation type="submission" date="2021-06" db="EMBL/GenBank/DDBJ databases">
        <authorList>
            <person name="Palmer J.M."/>
        </authorList>
    </citation>
    <scope>NUCLEOTIDE SEQUENCE [LARGE SCALE GENOMIC DNA]</scope>
    <source>
        <strain evidence="2 3">CL_MEX2019</strain>
        <tissue evidence="2">Muscle</tissue>
    </source>
</reference>
<name>A0ABU7DD00_9TELE</name>
<accession>A0ABU7DD00</accession>
<evidence type="ECO:0000256" key="1">
    <source>
        <dbReference type="SAM" id="MobiDB-lite"/>
    </source>
</evidence>
<gene>
    <name evidence="2" type="ORF">CHARACLAT_002378</name>
</gene>
<sequence>MAGAAKIFGLVSATQREEEEEEEKRFRERCTEKNMQKGWAEAEEHFRFTTRTSLLSPESTTNKSHR</sequence>
<organism evidence="2 3">
    <name type="scientific">Characodon lateralis</name>
    <dbReference type="NCBI Taxonomy" id="208331"/>
    <lineage>
        <taxon>Eukaryota</taxon>
        <taxon>Metazoa</taxon>
        <taxon>Chordata</taxon>
        <taxon>Craniata</taxon>
        <taxon>Vertebrata</taxon>
        <taxon>Euteleostomi</taxon>
        <taxon>Actinopterygii</taxon>
        <taxon>Neopterygii</taxon>
        <taxon>Teleostei</taxon>
        <taxon>Neoteleostei</taxon>
        <taxon>Acanthomorphata</taxon>
        <taxon>Ovalentaria</taxon>
        <taxon>Atherinomorphae</taxon>
        <taxon>Cyprinodontiformes</taxon>
        <taxon>Goodeidae</taxon>
        <taxon>Characodon</taxon>
    </lineage>
</organism>
<dbReference type="Proteomes" id="UP001352852">
    <property type="component" value="Unassembled WGS sequence"/>
</dbReference>
<evidence type="ECO:0000313" key="3">
    <source>
        <dbReference type="Proteomes" id="UP001352852"/>
    </source>
</evidence>
<protein>
    <submittedName>
        <fullName evidence="2">Uncharacterized protein</fullName>
    </submittedName>
</protein>
<proteinExistence type="predicted"/>
<keyword evidence="3" id="KW-1185">Reference proteome</keyword>
<comment type="caution">
    <text evidence="2">The sequence shown here is derived from an EMBL/GenBank/DDBJ whole genome shotgun (WGS) entry which is preliminary data.</text>
</comment>
<dbReference type="EMBL" id="JAHUTJ010024687">
    <property type="protein sequence ID" value="MED6273003.1"/>
    <property type="molecule type" value="Genomic_DNA"/>
</dbReference>